<gene>
    <name evidence="1" type="ORF">MsAc7_14490</name>
</gene>
<dbReference type="AlphaFoldDB" id="A0AA96V3G1"/>
<evidence type="ECO:0000313" key="1">
    <source>
        <dbReference type="EMBL" id="WNY25884.1"/>
    </source>
</evidence>
<organism evidence="1 2">
    <name type="scientific">Methanolapillus millepedarum</name>
    <dbReference type="NCBI Taxonomy" id="3028296"/>
    <lineage>
        <taxon>Archaea</taxon>
        <taxon>Methanobacteriati</taxon>
        <taxon>Methanobacteriota</taxon>
        <taxon>Stenosarchaea group</taxon>
        <taxon>Methanomicrobia</taxon>
        <taxon>Methanosarcinales</taxon>
        <taxon>Methanosarcinaceae</taxon>
        <taxon>Methanolapillus</taxon>
    </lineage>
</organism>
<accession>A0AA96V3G1</accession>
<keyword evidence="2" id="KW-1185">Reference proteome</keyword>
<evidence type="ECO:0000313" key="2">
    <source>
        <dbReference type="Proteomes" id="UP001303587"/>
    </source>
</evidence>
<dbReference type="Proteomes" id="UP001303587">
    <property type="component" value="Chromosome"/>
</dbReference>
<dbReference type="EMBL" id="CP131060">
    <property type="protein sequence ID" value="WNY25884.1"/>
    <property type="molecule type" value="Genomic_DNA"/>
</dbReference>
<sequence length="221" mass="24745">MTMKKSQLIIVSLCFLFLLGVFLVSGLSQISSSEIELPPIATMSSNGTFPYYSYEELSTESDLIILGKVVKKEDAKWGTPTGEQPEGVKVVESKNIHGDMVVDYYMNLSPGEGIYTDITISVEKCYKGNLEPKEVVVRSFGGTVGSFEMNYGENINPQDFREGDELLLYLIEDEAISTKDIGSKHYVFLSPMGKLYLKDNMFYAHTNEKLDEESLLSLIKQ</sequence>
<name>A0AA96V3G1_9EURY</name>
<protein>
    <submittedName>
        <fullName evidence="1">Uncharacterized protein</fullName>
    </submittedName>
</protein>
<reference evidence="1 2" key="1">
    <citation type="submission" date="2023-07" db="EMBL/GenBank/DDBJ databases">
        <title>Closed genoem sequence of Methanosarcinaceae archaeon Ac7.</title>
        <authorList>
            <person name="Poehlein A."/>
            <person name="Protasov E."/>
            <person name="Platt K."/>
            <person name="Reeh H."/>
            <person name="Daniel R."/>
            <person name="Brune A."/>
        </authorList>
    </citation>
    <scope>NUCLEOTIDE SEQUENCE [LARGE SCALE GENOMIC DNA]</scope>
    <source>
        <strain evidence="1 2">Ac7</strain>
    </source>
</reference>
<proteinExistence type="predicted"/>